<comment type="caution">
    <text evidence="2">The sequence shown here is derived from an EMBL/GenBank/DDBJ whole genome shotgun (WGS) entry which is preliminary data.</text>
</comment>
<evidence type="ECO:0000259" key="1">
    <source>
        <dbReference type="Pfam" id="PF13276"/>
    </source>
</evidence>
<protein>
    <recommendedName>
        <fullName evidence="1">HTH-like domain-containing protein</fullName>
    </recommendedName>
</protein>
<organism evidence="2">
    <name type="scientific">Desulfobacca acetoxidans</name>
    <dbReference type="NCBI Taxonomy" id="60893"/>
    <lineage>
        <taxon>Bacteria</taxon>
        <taxon>Pseudomonadati</taxon>
        <taxon>Thermodesulfobacteriota</taxon>
        <taxon>Desulfobaccia</taxon>
        <taxon>Desulfobaccales</taxon>
        <taxon>Desulfobaccaceae</taxon>
        <taxon>Desulfobacca</taxon>
    </lineage>
</organism>
<name>A0A7V6A1R9_9BACT</name>
<evidence type="ECO:0000313" key="2">
    <source>
        <dbReference type="EMBL" id="HHS28318.1"/>
    </source>
</evidence>
<feature type="domain" description="HTH-like" evidence="1">
    <location>
        <begin position="15"/>
        <end position="57"/>
    </location>
</feature>
<reference evidence="2" key="1">
    <citation type="journal article" date="2020" name="mSystems">
        <title>Genome- and Community-Level Interaction Insights into Carbon Utilization and Element Cycling Functions of Hydrothermarchaeota in Hydrothermal Sediment.</title>
        <authorList>
            <person name="Zhou Z."/>
            <person name="Liu Y."/>
            <person name="Xu W."/>
            <person name="Pan J."/>
            <person name="Luo Z.H."/>
            <person name="Li M."/>
        </authorList>
    </citation>
    <scope>NUCLEOTIDE SEQUENCE [LARGE SCALE GENOMIC DNA]</scope>
    <source>
        <strain evidence="2">SpSt-767</strain>
    </source>
</reference>
<dbReference type="InterPro" id="IPR025948">
    <property type="entry name" value="HTH-like_dom"/>
</dbReference>
<dbReference type="Pfam" id="PF13276">
    <property type="entry name" value="HTH_21"/>
    <property type="match status" value="1"/>
</dbReference>
<sequence length="57" mass="6675">MARATFYRPGRGTPEEERLRARLQELAHAHPACGYRRLTALLRRQGWRGNPTRVYPL</sequence>
<accession>A0A7V6A1R9</accession>
<dbReference type="AlphaFoldDB" id="A0A7V6A1R9"/>
<gene>
    <name evidence="2" type="ORF">ENV52_01280</name>
</gene>
<dbReference type="EMBL" id="DTGR01000024">
    <property type="protein sequence ID" value="HHS28318.1"/>
    <property type="molecule type" value="Genomic_DNA"/>
</dbReference>
<proteinExistence type="predicted"/>